<dbReference type="Pfam" id="PF13358">
    <property type="entry name" value="DDE_3"/>
    <property type="match status" value="1"/>
</dbReference>
<dbReference type="GO" id="GO:0003676">
    <property type="term" value="F:nucleic acid binding"/>
    <property type="evidence" value="ECO:0007669"/>
    <property type="project" value="InterPro"/>
</dbReference>
<dbReference type="EMBL" id="AUZX01013143">
    <property type="protein sequence ID" value="EQD36561.1"/>
    <property type="molecule type" value="Genomic_DNA"/>
</dbReference>
<protein>
    <submittedName>
        <fullName evidence="2">ISRSO5-transposase protein</fullName>
    </submittedName>
</protein>
<evidence type="ECO:0000313" key="2">
    <source>
        <dbReference type="EMBL" id="EQD36561.1"/>
    </source>
</evidence>
<reference evidence="2" key="1">
    <citation type="submission" date="2013-08" db="EMBL/GenBank/DDBJ databases">
        <authorList>
            <person name="Mendez C."/>
            <person name="Richter M."/>
            <person name="Ferrer M."/>
            <person name="Sanchez J."/>
        </authorList>
    </citation>
    <scope>NUCLEOTIDE SEQUENCE</scope>
</reference>
<dbReference type="InterPro" id="IPR038717">
    <property type="entry name" value="Tc1-like_DDE_dom"/>
</dbReference>
<gene>
    <name evidence="2" type="ORF">B1A_17853</name>
</gene>
<dbReference type="AlphaFoldDB" id="T0YMA9"/>
<feature type="domain" description="Tc1-like transposase DDE" evidence="1">
    <location>
        <begin position="4"/>
        <end position="73"/>
    </location>
</feature>
<name>T0YMA9_9ZZZZ</name>
<sequence length="112" mass="12825">DVIAEQPEDRDIHIILDNLSTHKGNTDWLAAHPNVKLHFTPTSASWLNQVEIWFGILQRKALRGASFESIEKLTQAIKDFTIAYNKNASPFVWRKREVKGAQLRNTIVNLCN</sequence>
<proteinExistence type="predicted"/>
<reference evidence="2" key="2">
    <citation type="journal article" date="2014" name="ISME J.">
        <title>Microbial stratification in low pH oxic and suboxic macroscopic growths along an acid mine drainage.</title>
        <authorList>
            <person name="Mendez-Garcia C."/>
            <person name="Mesa V."/>
            <person name="Sprenger R.R."/>
            <person name="Richter M."/>
            <person name="Diez M.S."/>
            <person name="Solano J."/>
            <person name="Bargiela R."/>
            <person name="Golyshina O.V."/>
            <person name="Manteca A."/>
            <person name="Ramos J.L."/>
            <person name="Gallego J.R."/>
            <person name="Llorente I."/>
            <person name="Martins Dos Santos V.A."/>
            <person name="Jensen O.N."/>
            <person name="Pelaez A.I."/>
            <person name="Sanchez J."/>
            <person name="Ferrer M."/>
        </authorList>
    </citation>
    <scope>NUCLEOTIDE SEQUENCE</scope>
</reference>
<dbReference type="Gene3D" id="3.30.420.10">
    <property type="entry name" value="Ribonuclease H-like superfamily/Ribonuclease H"/>
    <property type="match status" value="1"/>
</dbReference>
<accession>T0YMA9</accession>
<feature type="non-terminal residue" evidence="2">
    <location>
        <position position="1"/>
    </location>
</feature>
<dbReference type="InterPro" id="IPR036397">
    <property type="entry name" value="RNaseH_sf"/>
</dbReference>
<evidence type="ECO:0000259" key="1">
    <source>
        <dbReference type="Pfam" id="PF13358"/>
    </source>
</evidence>
<comment type="caution">
    <text evidence="2">The sequence shown here is derived from an EMBL/GenBank/DDBJ whole genome shotgun (WGS) entry which is preliminary data.</text>
</comment>
<organism evidence="2">
    <name type="scientific">mine drainage metagenome</name>
    <dbReference type="NCBI Taxonomy" id="410659"/>
    <lineage>
        <taxon>unclassified sequences</taxon>
        <taxon>metagenomes</taxon>
        <taxon>ecological metagenomes</taxon>
    </lineage>
</organism>